<dbReference type="InterPro" id="IPR006158">
    <property type="entry name" value="Cobalamin-bd"/>
</dbReference>
<dbReference type="InterPro" id="IPR000551">
    <property type="entry name" value="MerR-type_HTH_dom"/>
</dbReference>
<dbReference type="Proteomes" id="UP000316921">
    <property type="component" value="Chromosome"/>
</dbReference>
<sequence>MTNQDPAETSSTPNDLHSIGGAATASGISPDTLRMWERRYGRPVPVRLPSGHRRYTAEQVAWLRRVAEALALGHRPGSAVAATESELDALLTGGRPESGDGEQVATLIDHVRRFEGDALTRELLAAWRELGPERFLSDRVSPLLNAVGREWADGHLDVRHEHYASELIADLLRTLRAGLPRAAEGPIVVLATLRHELHGLGLQMCALVCSLEGMRPRILGVGTPNEEIAAAAHEVGADAVAISVSLSSGGVANDRMLGDLRAVLSPSIRLVVGGHGARGVRRGRRGIEYLASLAQWREWLHALRSRWAGSAID</sequence>
<proteinExistence type="predicted"/>
<name>A0A518BF53_9BACT</name>
<dbReference type="Gene3D" id="3.40.50.280">
    <property type="entry name" value="Cobalamin-binding domain"/>
    <property type="match status" value="1"/>
</dbReference>
<dbReference type="PROSITE" id="PS50937">
    <property type="entry name" value="HTH_MERR_2"/>
    <property type="match status" value="1"/>
</dbReference>
<feature type="domain" description="B12-binding" evidence="3">
    <location>
        <begin position="185"/>
        <end position="313"/>
    </location>
</feature>
<dbReference type="PROSITE" id="PS51332">
    <property type="entry name" value="B12_BINDING"/>
    <property type="match status" value="1"/>
</dbReference>
<evidence type="ECO:0000256" key="1">
    <source>
        <dbReference type="SAM" id="MobiDB-lite"/>
    </source>
</evidence>
<dbReference type="KEGG" id="pbap:Pla133_06840"/>
<dbReference type="InterPro" id="IPR009061">
    <property type="entry name" value="DNA-bd_dom_put_sf"/>
</dbReference>
<dbReference type="Pfam" id="PF13411">
    <property type="entry name" value="MerR_1"/>
    <property type="match status" value="1"/>
</dbReference>
<dbReference type="Pfam" id="PF02607">
    <property type="entry name" value="B12-binding_2"/>
    <property type="match status" value="1"/>
</dbReference>
<accession>A0A518BF53</accession>
<dbReference type="SUPFAM" id="SSF52242">
    <property type="entry name" value="Cobalamin (vitamin B12)-binding domain"/>
    <property type="match status" value="1"/>
</dbReference>
<dbReference type="Pfam" id="PF02310">
    <property type="entry name" value="B12-binding"/>
    <property type="match status" value="1"/>
</dbReference>
<gene>
    <name evidence="4" type="ORF">Pla133_06840</name>
</gene>
<dbReference type="SMART" id="SM00422">
    <property type="entry name" value="HTH_MERR"/>
    <property type="match status" value="1"/>
</dbReference>
<dbReference type="CDD" id="cd02065">
    <property type="entry name" value="B12-binding_like"/>
    <property type="match status" value="1"/>
</dbReference>
<evidence type="ECO:0000259" key="2">
    <source>
        <dbReference type="PROSITE" id="PS50937"/>
    </source>
</evidence>
<dbReference type="EMBL" id="CP036287">
    <property type="protein sequence ID" value="QDU65619.1"/>
    <property type="molecule type" value="Genomic_DNA"/>
</dbReference>
<dbReference type="GO" id="GO:0046872">
    <property type="term" value="F:metal ion binding"/>
    <property type="evidence" value="ECO:0007669"/>
    <property type="project" value="InterPro"/>
</dbReference>
<evidence type="ECO:0000259" key="3">
    <source>
        <dbReference type="PROSITE" id="PS51332"/>
    </source>
</evidence>
<dbReference type="AlphaFoldDB" id="A0A518BF53"/>
<dbReference type="RefSeq" id="WP_145062410.1">
    <property type="nucleotide sequence ID" value="NZ_CP036287.1"/>
</dbReference>
<feature type="domain" description="HTH merR-type" evidence="2">
    <location>
        <begin position="16"/>
        <end position="73"/>
    </location>
</feature>
<dbReference type="InterPro" id="IPR003759">
    <property type="entry name" value="Cbl-bd_cap"/>
</dbReference>
<dbReference type="SUPFAM" id="SSF46955">
    <property type="entry name" value="Putative DNA-binding domain"/>
    <property type="match status" value="1"/>
</dbReference>
<protein>
    <submittedName>
        <fullName evidence="4">B12 binding domain protein</fullName>
    </submittedName>
</protein>
<organism evidence="4 5">
    <name type="scientific">Engelhardtia mirabilis</name>
    <dbReference type="NCBI Taxonomy" id="2528011"/>
    <lineage>
        <taxon>Bacteria</taxon>
        <taxon>Pseudomonadati</taxon>
        <taxon>Planctomycetota</taxon>
        <taxon>Planctomycetia</taxon>
        <taxon>Planctomycetia incertae sedis</taxon>
        <taxon>Engelhardtia</taxon>
    </lineage>
</organism>
<dbReference type="GO" id="GO:0003677">
    <property type="term" value="F:DNA binding"/>
    <property type="evidence" value="ECO:0007669"/>
    <property type="project" value="InterPro"/>
</dbReference>
<reference evidence="4 5" key="1">
    <citation type="submission" date="2019-02" db="EMBL/GenBank/DDBJ databases">
        <title>Deep-cultivation of Planctomycetes and their phenomic and genomic characterization uncovers novel biology.</title>
        <authorList>
            <person name="Wiegand S."/>
            <person name="Jogler M."/>
            <person name="Boedeker C."/>
            <person name="Pinto D."/>
            <person name="Vollmers J."/>
            <person name="Rivas-Marin E."/>
            <person name="Kohn T."/>
            <person name="Peeters S.H."/>
            <person name="Heuer A."/>
            <person name="Rast P."/>
            <person name="Oberbeckmann S."/>
            <person name="Bunk B."/>
            <person name="Jeske O."/>
            <person name="Meyerdierks A."/>
            <person name="Storesund J.E."/>
            <person name="Kallscheuer N."/>
            <person name="Luecker S."/>
            <person name="Lage O.M."/>
            <person name="Pohl T."/>
            <person name="Merkel B.J."/>
            <person name="Hornburger P."/>
            <person name="Mueller R.-W."/>
            <person name="Bruemmer F."/>
            <person name="Labrenz M."/>
            <person name="Spormann A.M."/>
            <person name="Op den Camp H."/>
            <person name="Overmann J."/>
            <person name="Amann R."/>
            <person name="Jetten M.S.M."/>
            <person name="Mascher T."/>
            <person name="Medema M.H."/>
            <person name="Devos D.P."/>
            <person name="Kaster A.-K."/>
            <person name="Ovreas L."/>
            <person name="Rohde M."/>
            <person name="Galperin M.Y."/>
            <person name="Jogler C."/>
        </authorList>
    </citation>
    <scope>NUCLEOTIDE SEQUENCE [LARGE SCALE GENOMIC DNA]</scope>
    <source>
        <strain evidence="4 5">Pla133</strain>
    </source>
</reference>
<dbReference type="Gene3D" id="1.10.1660.10">
    <property type="match status" value="1"/>
</dbReference>
<feature type="region of interest" description="Disordered" evidence="1">
    <location>
        <begin position="1"/>
        <end position="27"/>
    </location>
</feature>
<dbReference type="Gene3D" id="1.10.1240.10">
    <property type="entry name" value="Methionine synthase domain"/>
    <property type="match status" value="1"/>
</dbReference>
<dbReference type="GO" id="GO:0031419">
    <property type="term" value="F:cobalamin binding"/>
    <property type="evidence" value="ECO:0007669"/>
    <property type="project" value="InterPro"/>
</dbReference>
<feature type="compositionally biased region" description="Polar residues" evidence="1">
    <location>
        <begin position="1"/>
        <end position="15"/>
    </location>
</feature>
<evidence type="ECO:0000313" key="4">
    <source>
        <dbReference type="EMBL" id="QDU65619.1"/>
    </source>
</evidence>
<dbReference type="InterPro" id="IPR036724">
    <property type="entry name" value="Cobalamin-bd_sf"/>
</dbReference>
<keyword evidence="5" id="KW-1185">Reference proteome</keyword>
<dbReference type="InterPro" id="IPR036594">
    <property type="entry name" value="Meth_synthase_dom"/>
</dbReference>
<dbReference type="GO" id="GO:0006355">
    <property type="term" value="P:regulation of DNA-templated transcription"/>
    <property type="evidence" value="ECO:0007669"/>
    <property type="project" value="InterPro"/>
</dbReference>
<evidence type="ECO:0000313" key="5">
    <source>
        <dbReference type="Proteomes" id="UP000316921"/>
    </source>
</evidence>